<dbReference type="GO" id="GO:0005886">
    <property type="term" value="C:plasma membrane"/>
    <property type="evidence" value="ECO:0007669"/>
    <property type="project" value="UniProtKB-SubCell"/>
</dbReference>
<evidence type="ECO:0000256" key="7">
    <source>
        <dbReference type="ARBA" id="ARBA00023136"/>
    </source>
</evidence>
<dbReference type="PRINTS" id="PR00237">
    <property type="entry name" value="GPCRRHODOPSN"/>
</dbReference>
<accession>A0A423T5P3</accession>
<evidence type="ECO:0000256" key="1">
    <source>
        <dbReference type="ARBA" id="ARBA00004651"/>
    </source>
</evidence>
<dbReference type="EMBL" id="QCYY01002259">
    <property type="protein sequence ID" value="ROT71715.1"/>
    <property type="molecule type" value="Genomic_DNA"/>
</dbReference>
<reference evidence="14 15" key="2">
    <citation type="submission" date="2019-01" db="EMBL/GenBank/DDBJ databases">
        <title>The decoding of complex shrimp genome reveals the adaptation for benthos swimmer, frequently molting mechanism and breeding impact on genome.</title>
        <authorList>
            <person name="Sun Y."/>
            <person name="Gao Y."/>
            <person name="Yu Y."/>
        </authorList>
    </citation>
    <scope>NUCLEOTIDE SEQUENCE [LARGE SCALE GENOMIC DNA]</scope>
    <source>
        <tissue evidence="14">Muscle</tissue>
    </source>
</reference>
<gene>
    <name evidence="14" type="ORF">C7M84_009958</name>
</gene>
<evidence type="ECO:0000256" key="5">
    <source>
        <dbReference type="ARBA" id="ARBA00022989"/>
    </source>
</evidence>
<organism evidence="14 15">
    <name type="scientific">Penaeus vannamei</name>
    <name type="common">Whiteleg shrimp</name>
    <name type="synonym">Litopenaeus vannamei</name>
    <dbReference type="NCBI Taxonomy" id="6689"/>
    <lineage>
        <taxon>Eukaryota</taxon>
        <taxon>Metazoa</taxon>
        <taxon>Ecdysozoa</taxon>
        <taxon>Arthropoda</taxon>
        <taxon>Crustacea</taxon>
        <taxon>Multicrustacea</taxon>
        <taxon>Malacostraca</taxon>
        <taxon>Eumalacostraca</taxon>
        <taxon>Eucarida</taxon>
        <taxon>Decapoda</taxon>
        <taxon>Dendrobranchiata</taxon>
        <taxon>Penaeoidea</taxon>
        <taxon>Penaeidae</taxon>
        <taxon>Penaeus</taxon>
    </lineage>
</organism>
<comment type="similarity">
    <text evidence="2 10">Belongs to the G-protein coupled receptor 1 family.</text>
</comment>
<evidence type="ECO:0000256" key="2">
    <source>
        <dbReference type="ARBA" id="ARBA00010663"/>
    </source>
</evidence>
<feature type="transmembrane region" description="Helical" evidence="12">
    <location>
        <begin position="6"/>
        <end position="34"/>
    </location>
</feature>
<dbReference type="FunFam" id="1.20.1070.10:FF:000312">
    <property type="entry name" value="protein trapped in endoderm-1"/>
    <property type="match status" value="1"/>
</dbReference>
<dbReference type="CDD" id="cd15210">
    <property type="entry name" value="7tmA_GPR84-like"/>
    <property type="match status" value="1"/>
</dbReference>
<comment type="subcellular location">
    <subcellularLocation>
        <location evidence="1">Cell membrane</location>
        <topology evidence="1">Multi-pass membrane protein</topology>
    </subcellularLocation>
</comment>
<dbReference type="PROSITE" id="PS00237">
    <property type="entry name" value="G_PROTEIN_RECEP_F1_1"/>
    <property type="match status" value="1"/>
</dbReference>
<keyword evidence="4 10" id="KW-0812">Transmembrane</keyword>
<evidence type="ECO:0000259" key="13">
    <source>
        <dbReference type="PROSITE" id="PS50262"/>
    </source>
</evidence>
<evidence type="ECO:0000256" key="11">
    <source>
        <dbReference type="SAM" id="MobiDB-lite"/>
    </source>
</evidence>
<sequence>MPLVYPQLVFICLILFAGSLLITPLFVTTSFLFISGNLVTIVALSRSVKLRVHATTAFVISLCVSDLLFCSINLPLTASRYIHEQWVLGDALCKIFPFFFYGNVAASLLNMVAITINRYILIAHHGLYDRVYRRRYIGLMIAFVWLFSFGMMVPPLAGVWGKLGLDPPSFSCTILKNNGSSPKKFLFLFGFLLPMVAIIGCYSAIYYKVRQSRLNLAAHSANSATPGAKTNSSAYGAQTARKEDLRLTRMMLTIFLCFLVSFLPLMIVNVADDDVAVPSLHVLASVLAWASAVVNPFVYAVTNRNYRTAYRKLFCTRRSKRAGRASNSHSKSNSSRTFITDCQYHASTGQVTSPVLNCPSPEATTSLGLPRDDPGSPSETAEAETPFNRIENRSSPTPSVIPPSLSPPSPAPPSSDEAAEAMSSSQTPEPGSPRLIYKLRLSSLLEELDIPFLTEKLKASVSTPGLGLEPPAATSNHNKRPSSFMSPRRLPPFLGTSASSSSSSSGEIEAGTPSPAAASSPKSSATVSTTCVIVHSPELPTVPSPATTSEGAEGE</sequence>
<feature type="transmembrane region" description="Helical" evidence="12">
    <location>
        <begin position="95"/>
        <end position="116"/>
    </location>
</feature>
<reference evidence="14 15" key="1">
    <citation type="submission" date="2018-04" db="EMBL/GenBank/DDBJ databases">
        <authorList>
            <person name="Zhang X."/>
            <person name="Yuan J."/>
            <person name="Li F."/>
            <person name="Xiang J."/>
        </authorList>
    </citation>
    <scope>NUCLEOTIDE SEQUENCE [LARGE SCALE GENOMIC DNA]</scope>
    <source>
        <tissue evidence="14">Muscle</tissue>
    </source>
</reference>
<dbReference type="Pfam" id="PF00001">
    <property type="entry name" value="7tm_1"/>
    <property type="match status" value="1"/>
</dbReference>
<feature type="transmembrane region" description="Helical" evidence="12">
    <location>
        <begin position="185"/>
        <end position="207"/>
    </location>
</feature>
<feature type="transmembrane region" description="Helical" evidence="12">
    <location>
        <begin position="280"/>
        <end position="302"/>
    </location>
</feature>
<dbReference type="InterPro" id="IPR017452">
    <property type="entry name" value="GPCR_Rhodpsn_7TM"/>
</dbReference>
<dbReference type="PANTHER" id="PTHR24228:SF71">
    <property type="entry name" value="PROTEIN TRAPPED IN ENDODERM-1"/>
    <property type="match status" value="1"/>
</dbReference>
<feature type="compositionally biased region" description="Low complexity" evidence="11">
    <location>
        <begin position="414"/>
        <end position="425"/>
    </location>
</feature>
<dbReference type="Proteomes" id="UP000283509">
    <property type="component" value="Unassembled WGS sequence"/>
</dbReference>
<keyword evidence="7 12" id="KW-0472">Membrane</keyword>
<keyword evidence="3" id="KW-1003">Cell membrane</keyword>
<evidence type="ECO:0000256" key="12">
    <source>
        <dbReference type="SAM" id="Phobius"/>
    </source>
</evidence>
<dbReference type="PROSITE" id="PS50262">
    <property type="entry name" value="G_PROTEIN_RECEP_F1_2"/>
    <property type="match status" value="1"/>
</dbReference>
<evidence type="ECO:0000256" key="10">
    <source>
        <dbReference type="RuleBase" id="RU000688"/>
    </source>
</evidence>
<feature type="compositionally biased region" description="Polar residues" evidence="11">
    <location>
        <begin position="473"/>
        <end position="485"/>
    </location>
</feature>
<feature type="domain" description="G-protein coupled receptors family 1 profile" evidence="13">
    <location>
        <begin position="36"/>
        <end position="299"/>
    </location>
</feature>
<proteinExistence type="inferred from homology"/>
<feature type="compositionally biased region" description="Low complexity" evidence="11">
    <location>
        <begin position="512"/>
        <end position="530"/>
    </location>
</feature>
<dbReference type="OrthoDB" id="6117944at2759"/>
<feature type="transmembrane region" description="Helical" evidence="12">
    <location>
        <begin position="55"/>
        <end position="75"/>
    </location>
</feature>
<keyword evidence="8 10" id="KW-0675">Receptor</keyword>
<dbReference type="Gene3D" id="1.20.1070.10">
    <property type="entry name" value="Rhodopsin 7-helix transmembrane proteins"/>
    <property type="match status" value="1"/>
</dbReference>
<dbReference type="PANTHER" id="PTHR24228">
    <property type="entry name" value="B2 BRADYKININ RECEPTOR/ANGIOTENSIN II RECEPTOR"/>
    <property type="match status" value="1"/>
</dbReference>
<comment type="caution">
    <text evidence="14">The sequence shown here is derived from an EMBL/GenBank/DDBJ whole genome shotgun (WGS) entry which is preliminary data.</text>
</comment>
<keyword evidence="15" id="KW-1185">Reference proteome</keyword>
<feature type="region of interest" description="Disordered" evidence="11">
    <location>
        <begin position="351"/>
        <end position="434"/>
    </location>
</feature>
<evidence type="ECO:0000256" key="6">
    <source>
        <dbReference type="ARBA" id="ARBA00023040"/>
    </source>
</evidence>
<feature type="transmembrane region" description="Helical" evidence="12">
    <location>
        <begin position="250"/>
        <end position="268"/>
    </location>
</feature>
<dbReference type="SUPFAM" id="SSF81321">
    <property type="entry name" value="Family A G protein-coupled receptor-like"/>
    <property type="match status" value="1"/>
</dbReference>
<evidence type="ECO:0000256" key="4">
    <source>
        <dbReference type="ARBA" id="ARBA00022692"/>
    </source>
</evidence>
<dbReference type="AlphaFoldDB" id="A0A423T5P3"/>
<evidence type="ECO:0000313" key="14">
    <source>
        <dbReference type="EMBL" id="ROT71715.1"/>
    </source>
</evidence>
<dbReference type="GO" id="GO:0004930">
    <property type="term" value="F:G protein-coupled receptor activity"/>
    <property type="evidence" value="ECO:0007669"/>
    <property type="project" value="UniProtKB-KW"/>
</dbReference>
<evidence type="ECO:0000256" key="9">
    <source>
        <dbReference type="ARBA" id="ARBA00023224"/>
    </source>
</evidence>
<name>A0A423T5P3_PENVA</name>
<evidence type="ECO:0000256" key="3">
    <source>
        <dbReference type="ARBA" id="ARBA00022475"/>
    </source>
</evidence>
<keyword evidence="5 12" id="KW-1133">Transmembrane helix</keyword>
<evidence type="ECO:0000256" key="8">
    <source>
        <dbReference type="ARBA" id="ARBA00023170"/>
    </source>
</evidence>
<dbReference type="SMART" id="SM01381">
    <property type="entry name" value="7TM_GPCR_Srsx"/>
    <property type="match status" value="1"/>
</dbReference>
<feature type="region of interest" description="Disordered" evidence="11">
    <location>
        <begin position="461"/>
        <end position="555"/>
    </location>
</feature>
<evidence type="ECO:0000313" key="15">
    <source>
        <dbReference type="Proteomes" id="UP000283509"/>
    </source>
</evidence>
<keyword evidence="9 10" id="KW-0807">Transducer</keyword>
<protein>
    <submittedName>
        <fullName evidence="14">Gustatory receptor trehalose 1</fullName>
    </submittedName>
</protein>
<feature type="transmembrane region" description="Helical" evidence="12">
    <location>
        <begin position="136"/>
        <end position="157"/>
    </location>
</feature>
<feature type="compositionally biased region" description="Polar residues" evidence="11">
    <location>
        <begin position="544"/>
        <end position="555"/>
    </location>
</feature>
<feature type="compositionally biased region" description="Pro residues" evidence="11">
    <location>
        <begin position="399"/>
        <end position="413"/>
    </location>
</feature>
<keyword evidence="6 10" id="KW-0297">G-protein coupled receptor</keyword>
<dbReference type="InterPro" id="IPR000276">
    <property type="entry name" value="GPCR_Rhodpsn"/>
</dbReference>